<reference evidence="6 7" key="1">
    <citation type="submission" date="2019-11" db="EMBL/GenBank/DDBJ databases">
        <title>Draft genome sequences of five Paenibacillus species of dairy origin.</title>
        <authorList>
            <person name="Olajide A.M."/>
            <person name="Chen S."/>
            <person name="Lapointe G."/>
        </authorList>
    </citation>
    <scope>NUCLEOTIDE SEQUENCE [LARGE SCALE GENOMIC DNA]</scope>
    <source>
        <strain evidence="6 7">2CS3</strain>
    </source>
</reference>
<protein>
    <submittedName>
        <fullName evidence="6">LysR family transcriptional regulator</fullName>
    </submittedName>
</protein>
<keyword evidence="7" id="KW-1185">Reference proteome</keyword>
<dbReference type="InterPro" id="IPR036390">
    <property type="entry name" value="WH_DNA-bd_sf"/>
</dbReference>
<dbReference type="InterPro" id="IPR000847">
    <property type="entry name" value="LysR_HTH_N"/>
</dbReference>
<organism evidence="6 7">
    <name type="scientific">Paenibacillus validus</name>
    <dbReference type="NCBI Taxonomy" id="44253"/>
    <lineage>
        <taxon>Bacteria</taxon>
        <taxon>Bacillati</taxon>
        <taxon>Bacillota</taxon>
        <taxon>Bacilli</taxon>
        <taxon>Bacillales</taxon>
        <taxon>Paenibacillaceae</taxon>
        <taxon>Paenibacillus</taxon>
    </lineage>
</organism>
<evidence type="ECO:0000313" key="7">
    <source>
        <dbReference type="Proteomes" id="UP000450917"/>
    </source>
</evidence>
<dbReference type="PROSITE" id="PS50931">
    <property type="entry name" value="HTH_LYSR"/>
    <property type="match status" value="1"/>
</dbReference>
<name>A0A7X3CUP7_9BACL</name>
<evidence type="ECO:0000256" key="1">
    <source>
        <dbReference type="ARBA" id="ARBA00009437"/>
    </source>
</evidence>
<dbReference type="PRINTS" id="PR00039">
    <property type="entry name" value="HTHLYSR"/>
</dbReference>
<evidence type="ECO:0000256" key="3">
    <source>
        <dbReference type="ARBA" id="ARBA00023125"/>
    </source>
</evidence>
<dbReference type="Pfam" id="PF03466">
    <property type="entry name" value="LysR_substrate"/>
    <property type="match status" value="1"/>
</dbReference>
<dbReference type="Pfam" id="PF00126">
    <property type="entry name" value="HTH_1"/>
    <property type="match status" value="1"/>
</dbReference>
<dbReference type="EMBL" id="WNZX01000019">
    <property type="protein sequence ID" value="MUG72926.1"/>
    <property type="molecule type" value="Genomic_DNA"/>
</dbReference>
<evidence type="ECO:0000259" key="5">
    <source>
        <dbReference type="PROSITE" id="PS50931"/>
    </source>
</evidence>
<accession>A0A7X3CUP7</accession>
<gene>
    <name evidence="6" type="ORF">GNP93_19900</name>
</gene>
<evidence type="ECO:0000256" key="4">
    <source>
        <dbReference type="ARBA" id="ARBA00023163"/>
    </source>
</evidence>
<sequence length="298" mass="34665">MDEKDWLIIKTLYEKKSISKAAELLYISQPALTYRIQNIEKQFGAQMVSRGKKGVEFTPQGESMVEYAEKMLLELRKTKEMVQNMNDQVRGTLRLGVSSNFARYRLPILLKQFLEIYPEIEIHVKTGWSSEVVNFLYRDEVHIGIVRGENNWHEQIHLLYEEPLCIASTNPIHLQDLPNLPRINYKTDSHLKDSIYKWWQAHYNQPPLITMEVDRIDTCVELVKHGMGYAIIPGIILSDHDSLHTINLHSSDNKPILRKTWMINRDITLELSVVKAFVDFIKKESCHVLGDASEHPIE</sequence>
<dbReference type="PANTHER" id="PTHR30126">
    <property type="entry name" value="HTH-TYPE TRANSCRIPTIONAL REGULATOR"/>
    <property type="match status" value="1"/>
</dbReference>
<dbReference type="RefSeq" id="WP_155615388.1">
    <property type="nucleotide sequence ID" value="NZ_WNZX01000019.1"/>
</dbReference>
<dbReference type="CDD" id="cd05466">
    <property type="entry name" value="PBP2_LTTR_substrate"/>
    <property type="match status" value="1"/>
</dbReference>
<dbReference type="InterPro" id="IPR005119">
    <property type="entry name" value="LysR_subst-bd"/>
</dbReference>
<comment type="similarity">
    <text evidence="1">Belongs to the LysR transcriptional regulatory family.</text>
</comment>
<dbReference type="InterPro" id="IPR036388">
    <property type="entry name" value="WH-like_DNA-bd_sf"/>
</dbReference>
<evidence type="ECO:0000313" key="6">
    <source>
        <dbReference type="EMBL" id="MUG72926.1"/>
    </source>
</evidence>
<keyword evidence="3" id="KW-0238">DNA-binding</keyword>
<dbReference type="Gene3D" id="3.40.190.290">
    <property type="match status" value="1"/>
</dbReference>
<dbReference type="AlphaFoldDB" id="A0A7X3CUP7"/>
<comment type="caution">
    <text evidence="6">The sequence shown here is derived from an EMBL/GenBank/DDBJ whole genome shotgun (WGS) entry which is preliminary data.</text>
</comment>
<feature type="domain" description="HTH lysR-type" evidence="5">
    <location>
        <begin position="1"/>
        <end position="58"/>
    </location>
</feature>
<proteinExistence type="inferred from homology"/>
<dbReference type="GO" id="GO:0000976">
    <property type="term" value="F:transcription cis-regulatory region binding"/>
    <property type="evidence" value="ECO:0007669"/>
    <property type="project" value="TreeGrafter"/>
</dbReference>
<dbReference type="PANTHER" id="PTHR30126:SF78">
    <property type="entry name" value="HTH LYSR-TYPE DOMAIN-CONTAINING PROTEIN"/>
    <property type="match status" value="1"/>
</dbReference>
<keyword evidence="4" id="KW-0804">Transcription</keyword>
<dbReference type="SUPFAM" id="SSF46785">
    <property type="entry name" value="Winged helix' DNA-binding domain"/>
    <property type="match status" value="1"/>
</dbReference>
<dbReference type="Proteomes" id="UP000450917">
    <property type="component" value="Unassembled WGS sequence"/>
</dbReference>
<dbReference type="Gene3D" id="1.10.10.10">
    <property type="entry name" value="Winged helix-like DNA-binding domain superfamily/Winged helix DNA-binding domain"/>
    <property type="match status" value="1"/>
</dbReference>
<keyword evidence="2" id="KW-0805">Transcription regulation</keyword>
<dbReference type="GO" id="GO:0003700">
    <property type="term" value="F:DNA-binding transcription factor activity"/>
    <property type="evidence" value="ECO:0007669"/>
    <property type="project" value="InterPro"/>
</dbReference>
<dbReference type="SUPFAM" id="SSF53850">
    <property type="entry name" value="Periplasmic binding protein-like II"/>
    <property type="match status" value="1"/>
</dbReference>
<evidence type="ECO:0000256" key="2">
    <source>
        <dbReference type="ARBA" id="ARBA00023015"/>
    </source>
</evidence>